<feature type="chain" id="PRO_5046999088" description="DUF3558 domain-containing protein" evidence="1">
    <location>
        <begin position="26"/>
        <end position="159"/>
    </location>
</feature>
<evidence type="ECO:0000313" key="2">
    <source>
        <dbReference type="EMBL" id="WMT03014.1"/>
    </source>
</evidence>
<evidence type="ECO:0008006" key="4">
    <source>
        <dbReference type="Google" id="ProtNLM"/>
    </source>
</evidence>
<sequence>MKSWGKGRALPWLGLLFVLCASAKAQEAPSAEPPQGNCPLLPASTGLHWEYRGTADSDFCRALREDGSEAFGLYIADKSPFQPRRGDRVEEATIDGKQIHWYRSQIAGKPDVQARETLIEVGNGKLAHIWVQAQSADQLKEALGQTEGLRFQSARLSRK</sequence>
<proteinExistence type="predicted"/>
<protein>
    <recommendedName>
        <fullName evidence="4">DUF3558 domain-containing protein</fullName>
    </recommendedName>
</protein>
<keyword evidence="3" id="KW-1185">Reference proteome</keyword>
<reference evidence="2 3" key="1">
    <citation type="submission" date="2023-08" db="EMBL/GenBank/DDBJ databases">
        <title>The whole genome sequence of Lysobacter yananisis.</title>
        <authorList>
            <person name="Sun H."/>
        </authorList>
    </citation>
    <scope>NUCLEOTIDE SEQUENCE [LARGE SCALE GENOMIC DNA]</scope>
    <source>
        <strain evidence="2 3">SNNU513</strain>
    </source>
</reference>
<organism evidence="2 3">
    <name type="scientific">Lysobacter yananisis</name>
    <dbReference type="NCBI Taxonomy" id="1003114"/>
    <lineage>
        <taxon>Bacteria</taxon>
        <taxon>Pseudomonadati</taxon>
        <taxon>Pseudomonadota</taxon>
        <taxon>Gammaproteobacteria</taxon>
        <taxon>Lysobacterales</taxon>
        <taxon>Lysobacteraceae</taxon>
        <taxon>Lysobacter</taxon>
    </lineage>
</organism>
<dbReference type="RefSeq" id="WP_309151888.1">
    <property type="nucleotide sequence ID" value="NZ_CP133568.1"/>
</dbReference>
<dbReference type="EMBL" id="CP133568">
    <property type="protein sequence ID" value="WMT03014.1"/>
    <property type="molecule type" value="Genomic_DNA"/>
</dbReference>
<name>A0ABY9P7X4_9GAMM</name>
<keyword evidence="1" id="KW-0732">Signal</keyword>
<dbReference type="Proteomes" id="UP001229313">
    <property type="component" value="Chromosome"/>
</dbReference>
<evidence type="ECO:0000256" key="1">
    <source>
        <dbReference type="SAM" id="SignalP"/>
    </source>
</evidence>
<accession>A0ABY9P7X4</accession>
<feature type="signal peptide" evidence="1">
    <location>
        <begin position="1"/>
        <end position="25"/>
    </location>
</feature>
<evidence type="ECO:0000313" key="3">
    <source>
        <dbReference type="Proteomes" id="UP001229313"/>
    </source>
</evidence>
<gene>
    <name evidence="2" type="ORF">RDV84_24170</name>
</gene>